<dbReference type="InterPro" id="IPR009518">
    <property type="entry name" value="PSII_PsbX"/>
</dbReference>
<keyword evidence="1 6" id="KW-0602">Photosynthesis</keyword>
<evidence type="ECO:0000256" key="1">
    <source>
        <dbReference type="ARBA" id="ARBA00022531"/>
    </source>
</evidence>
<keyword evidence="7" id="KW-0150">Chloroplast</keyword>
<keyword evidence="2 6" id="KW-0812">Transmembrane</keyword>
<dbReference type="Gene3D" id="1.20.5.510">
    <property type="entry name" value="Single helix bin"/>
    <property type="match status" value="1"/>
</dbReference>
<evidence type="ECO:0000256" key="3">
    <source>
        <dbReference type="ARBA" id="ARBA00022989"/>
    </source>
</evidence>
<keyword evidence="3 6" id="KW-1133">Transmembrane helix</keyword>
<dbReference type="GO" id="GO:0009535">
    <property type="term" value="C:chloroplast thylakoid membrane"/>
    <property type="evidence" value="ECO:0007669"/>
    <property type="project" value="UniProtKB-SubCell"/>
</dbReference>
<name>A0A7R6WDV4_9EUKA</name>
<keyword evidence="6" id="KW-0793">Thylakoid</keyword>
<comment type="subcellular location">
    <subcellularLocation>
        <location evidence="6">Plastid</location>
        <location evidence="6">Chloroplast thylakoid membrane</location>
        <topology evidence="6">Single-pass membrane protein</topology>
    </subcellularLocation>
</comment>
<comment type="subunit">
    <text evidence="6">PSII is composed of 1 copy each of membrane proteins PsbA, PsbB, PsbC, PsbD, PsbE, PsbF, PsbH, PsbI, PsbJ, PsbK, PsbL, PsbM, PsbT, PsbX, PsbY, PsbZ, Psb30/Ycf12, at least 3 peripheral proteins of the oxygen-evolving complex and a large number of cofactors. It forms dimeric complexes.</text>
</comment>
<dbReference type="Pfam" id="PF06596">
    <property type="entry name" value="PsbX"/>
    <property type="match status" value="1"/>
</dbReference>
<dbReference type="InterPro" id="IPR023431">
    <property type="entry name" value="PSII_PsbX_type_1_subfam"/>
</dbReference>
<evidence type="ECO:0000256" key="5">
    <source>
        <dbReference type="ARBA" id="ARBA00023276"/>
    </source>
</evidence>
<protein>
    <recommendedName>
        <fullName evidence="6">Photosystem II reaction center protein X</fullName>
    </recommendedName>
</protein>
<dbReference type="EMBL" id="LC564893">
    <property type="protein sequence ID" value="BCG67700.1"/>
    <property type="molecule type" value="Genomic_DNA"/>
</dbReference>
<comment type="function">
    <text evidence="6">Involved in the binding and/or turnover of quinones at the Q(B) site of photosystem II (PSII). PSII is a light-driven water plastoquinone oxidoreductase, using light energy to abstract electrons from H(2)O, generating a proton gradient subsequently used for ATP formation.</text>
</comment>
<evidence type="ECO:0000256" key="2">
    <source>
        <dbReference type="ARBA" id="ARBA00022692"/>
    </source>
</evidence>
<feature type="transmembrane region" description="Helical" evidence="6">
    <location>
        <begin position="6"/>
        <end position="30"/>
    </location>
</feature>
<dbReference type="AlphaFoldDB" id="A0A7R6WDV4"/>
<organism evidence="7">
    <name type="scientific">Haptophyceae sp. NIES-3900</name>
    <dbReference type="NCBI Taxonomy" id="2748608"/>
    <lineage>
        <taxon>Eukaryota</taxon>
        <taxon>Haptista</taxon>
        <taxon>Haptophyta</taxon>
    </lineage>
</organism>
<evidence type="ECO:0000256" key="4">
    <source>
        <dbReference type="ARBA" id="ARBA00023136"/>
    </source>
</evidence>
<keyword evidence="5 6" id="KW-0604">Photosystem II</keyword>
<keyword evidence="7" id="KW-0934">Plastid</keyword>
<dbReference type="GO" id="GO:0015979">
    <property type="term" value="P:photosynthesis"/>
    <property type="evidence" value="ECO:0007669"/>
    <property type="project" value="UniProtKB-UniRule"/>
</dbReference>
<gene>
    <name evidence="6 7" type="primary">psbX</name>
</gene>
<dbReference type="HAMAP" id="MF_01386">
    <property type="entry name" value="PSII_PsbX_1"/>
    <property type="match status" value="1"/>
</dbReference>
<sequence>MTPSLSAFISSLFLGGLIVVIPLSAVLIYVSSKDRVVRF</sequence>
<evidence type="ECO:0000256" key="6">
    <source>
        <dbReference type="HAMAP-Rule" id="MF_01386"/>
    </source>
</evidence>
<comment type="similarity">
    <text evidence="6">Belongs to the PsbX family. Type 1 subfamily.</text>
</comment>
<proteinExistence type="inferred from homology"/>
<reference evidence="7" key="1">
    <citation type="submission" date="2020-06" db="EMBL/GenBank/DDBJ databases">
        <title>Organellar genomes of a novel haptophyte.</title>
        <authorList>
            <person name="Kamikawa R."/>
            <person name="Miyashita H."/>
        </authorList>
    </citation>
    <scope>NUCLEOTIDE SEQUENCE</scope>
    <source>
        <strain evidence="7">NIES-3900</strain>
    </source>
</reference>
<geneLocation type="chloroplast" evidence="7"/>
<dbReference type="GO" id="GO:0009523">
    <property type="term" value="C:photosystem II"/>
    <property type="evidence" value="ECO:0007669"/>
    <property type="project" value="UniProtKB-KW"/>
</dbReference>
<evidence type="ECO:0000313" key="7">
    <source>
        <dbReference type="EMBL" id="BCG67700.1"/>
    </source>
</evidence>
<keyword evidence="4 6" id="KW-0472">Membrane</keyword>
<accession>A0A7R6WDV4</accession>